<comment type="similarity">
    <text evidence="17">Belongs to the complex I subunit 5 family.</text>
</comment>
<feature type="transmembrane region" description="Helical" evidence="17">
    <location>
        <begin position="153"/>
        <end position="173"/>
    </location>
</feature>
<evidence type="ECO:0000256" key="5">
    <source>
        <dbReference type="ARBA" id="ARBA00022448"/>
    </source>
</evidence>
<keyword evidence="10" id="KW-0249">Electron transport</keyword>
<dbReference type="Pfam" id="PF00361">
    <property type="entry name" value="Proton_antipo_M"/>
    <property type="match status" value="1"/>
</dbReference>
<dbReference type="GO" id="GO:0003954">
    <property type="term" value="F:NADH dehydrogenase activity"/>
    <property type="evidence" value="ECO:0007669"/>
    <property type="project" value="TreeGrafter"/>
</dbReference>
<dbReference type="PANTHER" id="PTHR42829">
    <property type="entry name" value="NADH-UBIQUINONE OXIDOREDUCTASE CHAIN 5"/>
    <property type="match status" value="1"/>
</dbReference>
<dbReference type="Pfam" id="PF00662">
    <property type="entry name" value="Proton_antipo_N"/>
    <property type="match status" value="1"/>
</dbReference>
<evidence type="ECO:0000256" key="11">
    <source>
        <dbReference type="ARBA" id="ARBA00022989"/>
    </source>
</evidence>
<comment type="function">
    <text evidence="1">Core subunit of the mitochondrial membrane respiratory chain NADH dehydrogenase (Complex I) that is believed to belong to the minimal assembly required for catalysis. Complex I functions in the transfer of electrons from NADH to the respiratory chain. The immediate electron acceptor for the enzyme is believed to be ubiquinone.</text>
</comment>
<evidence type="ECO:0000256" key="13">
    <source>
        <dbReference type="ARBA" id="ARBA00023075"/>
    </source>
</evidence>
<evidence type="ECO:0000259" key="19">
    <source>
        <dbReference type="Pfam" id="PF00662"/>
    </source>
</evidence>
<evidence type="ECO:0000256" key="10">
    <source>
        <dbReference type="ARBA" id="ARBA00022982"/>
    </source>
</evidence>
<feature type="domain" description="NADH dehydrogenase subunit 5 C-terminal" evidence="20">
    <location>
        <begin position="395"/>
        <end position="575"/>
    </location>
</feature>
<dbReference type="InterPro" id="IPR001516">
    <property type="entry name" value="Proton_antipo_N"/>
</dbReference>
<comment type="function">
    <text evidence="17">Core subunit of the mitochondrial membrane respiratory chain NADH dehydrogenase (Complex I) which catalyzes electron transfer from NADH through the respiratory chain, using ubiquinone as an electron acceptor. Essential for the catalytic activity and assembly of complex I.</text>
</comment>
<dbReference type="EMBL" id="MN944385">
    <property type="protein sequence ID" value="QRR29774.1"/>
    <property type="molecule type" value="Genomic_DNA"/>
</dbReference>
<evidence type="ECO:0000256" key="8">
    <source>
        <dbReference type="ARBA" id="ARBA00022792"/>
    </source>
</evidence>
<dbReference type="PRINTS" id="PR01435">
    <property type="entry name" value="NPOXDRDTASE5"/>
</dbReference>
<accession>A0A893DD49</accession>
<dbReference type="RefSeq" id="YP_010165765.1">
    <property type="nucleotide sequence ID" value="NC_057512.1"/>
</dbReference>
<evidence type="ECO:0000259" key="20">
    <source>
        <dbReference type="Pfam" id="PF06455"/>
    </source>
</evidence>
<feature type="transmembrane region" description="Helical" evidence="17">
    <location>
        <begin position="274"/>
        <end position="292"/>
    </location>
</feature>
<feature type="transmembrane region" description="Helical" evidence="17">
    <location>
        <begin position="422"/>
        <end position="444"/>
    </location>
</feature>
<protein>
    <recommendedName>
        <fullName evidence="4 17">NADH-ubiquinone oxidoreductase chain 5</fullName>
        <ecNumber evidence="3 17">7.1.1.2</ecNumber>
    </recommendedName>
</protein>
<dbReference type="CTD" id="4540"/>
<evidence type="ECO:0000259" key="18">
    <source>
        <dbReference type="Pfam" id="PF00361"/>
    </source>
</evidence>
<feature type="domain" description="NADH-Ubiquinone oxidoreductase (complex I) chain 5 N-terminal" evidence="19">
    <location>
        <begin position="44"/>
        <end position="91"/>
    </location>
</feature>
<evidence type="ECO:0000256" key="17">
    <source>
        <dbReference type="RuleBase" id="RU003404"/>
    </source>
</evidence>
<proteinExistence type="inferred from homology"/>
<keyword evidence="9" id="KW-1278">Translocase</keyword>
<evidence type="ECO:0000256" key="7">
    <source>
        <dbReference type="ARBA" id="ARBA00022692"/>
    </source>
</evidence>
<feature type="transmembrane region" description="Helical" evidence="17">
    <location>
        <begin position="50"/>
        <end position="76"/>
    </location>
</feature>
<feature type="transmembrane region" description="Helical" evidence="17">
    <location>
        <begin position="456"/>
        <end position="476"/>
    </location>
</feature>
<keyword evidence="8" id="KW-0999">Mitochondrion inner membrane</keyword>
<dbReference type="AlphaFoldDB" id="A0A893DD49"/>
<keyword evidence="14 17" id="KW-0496">Mitochondrion</keyword>
<geneLocation type="mitochondrion" evidence="21"/>
<keyword evidence="13 17" id="KW-0830">Ubiquinone</keyword>
<gene>
    <name evidence="21" type="primary">ND5</name>
</gene>
<keyword evidence="15 17" id="KW-0472">Membrane</keyword>
<evidence type="ECO:0000256" key="12">
    <source>
        <dbReference type="ARBA" id="ARBA00023027"/>
    </source>
</evidence>
<dbReference type="GO" id="GO:0015990">
    <property type="term" value="P:electron transport coupled proton transport"/>
    <property type="evidence" value="ECO:0007669"/>
    <property type="project" value="TreeGrafter"/>
</dbReference>
<feature type="transmembrane region" description="Helical" evidence="17">
    <location>
        <begin position="219"/>
        <end position="237"/>
    </location>
</feature>
<dbReference type="EC" id="7.1.1.2" evidence="3 17"/>
<comment type="subcellular location">
    <subcellularLocation>
        <location evidence="2">Mitochondrion inner membrane</location>
        <topology evidence="2">Multi-pass membrane protein</topology>
    </subcellularLocation>
</comment>
<feature type="transmembrane region" description="Helical" evidence="17">
    <location>
        <begin position="341"/>
        <end position="363"/>
    </location>
</feature>
<evidence type="ECO:0000256" key="4">
    <source>
        <dbReference type="ARBA" id="ARBA00021096"/>
    </source>
</evidence>
<dbReference type="GO" id="GO:0005743">
    <property type="term" value="C:mitochondrial inner membrane"/>
    <property type="evidence" value="ECO:0007669"/>
    <property type="project" value="UniProtKB-SubCell"/>
</dbReference>
<evidence type="ECO:0000256" key="1">
    <source>
        <dbReference type="ARBA" id="ARBA00003257"/>
    </source>
</evidence>
<dbReference type="GO" id="GO:0008137">
    <property type="term" value="F:NADH dehydrogenase (ubiquinone) activity"/>
    <property type="evidence" value="ECO:0007669"/>
    <property type="project" value="UniProtKB-EC"/>
</dbReference>
<dbReference type="Pfam" id="PF06455">
    <property type="entry name" value="NADH5_C"/>
    <property type="match status" value="1"/>
</dbReference>
<feature type="transmembrane region" description="Helical" evidence="17">
    <location>
        <begin position="298"/>
        <end position="320"/>
    </location>
</feature>
<evidence type="ECO:0000256" key="16">
    <source>
        <dbReference type="ARBA" id="ARBA00049551"/>
    </source>
</evidence>
<feature type="transmembrane region" description="Helical" evidence="17">
    <location>
        <begin position="558"/>
        <end position="576"/>
    </location>
</feature>
<dbReference type="GeneID" id="67270396"/>
<keyword evidence="7 17" id="KW-0812">Transmembrane</keyword>
<dbReference type="InterPro" id="IPR001750">
    <property type="entry name" value="ND/Mrp_TM"/>
</dbReference>
<feature type="transmembrane region" description="Helical" evidence="17">
    <location>
        <begin position="375"/>
        <end position="401"/>
    </location>
</feature>
<evidence type="ECO:0000256" key="3">
    <source>
        <dbReference type="ARBA" id="ARBA00012944"/>
    </source>
</evidence>
<evidence type="ECO:0000256" key="14">
    <source>
        <dbReference type="ARBA" id="ARBA00023128"/>
    </source>
</evidence>
<feature type="domain" description="NADH:quinone oxidoreductase/Mrp antiporter transmembrane" evidence="18">
    <location>
        <begin position="108"/>
        <end position="391"/>
    </location>
</feature>
<dbReference type="PANTHER" id="PTHR42829:SF2">
    <property type="entry name" value="NADH-UBIQUINONE OXIDOREDUCTASE CHAIN 5"/>
    <property type="match status" value="1"/>
</dbReference>
<feature type="transmembrane region" description="Helical" evidence="17">
    <location>
        <begin position="113"/>
        <end position="132"/>
    </location>
</feature>
<keyword evidence="12 17" id="KW-0520">NAD</keyword>
<dbReference type="GO" id="GO:0042773">
    <property type="term" value="P:ATP synthesis coupled electron transport"/>
    <property type="evidence" value="ECO:0007669"/>
    <property type="project" value="InterPro"/>
</dbReference>
<evidence type="ECO:0000256" key="15">
    <source>
        <dbReference type="ARBA" id="ARBA00023136"/>
    </source>
</evidence>
<feature type="transmembrane region" description="Helical" evidence="17">
    <location>
        <begin position="249"/>
        <end position="267"/>
    </location>
</feature>
<keyword evidence="5 17" id="KW-0813">Transport</keyword>
<organism evidence="21">
    <name type="scientific">Sphaeronemoura elephas</name>
    <dbReference type="NCBI Taxonomy" id="2811512"/>
    <lineage>
        <taxon>Eukaryota</taxon>
        <taxon>Metazoa</taxon>
        <taxon>Ecdysozoa</taxon>
        <taxon>Arthropoda</taxon>
        <taxon>Hexapoda</taxon>
        <taxon>Insecta</taxon>
        <taxon>Pterygota</taxon>
        <taxon>Neoptera</taxon>
        <taxon>Polyneoptera</taxon>
        <taxon>Plecoptera</taxon>
        <taxon>Nemouroidea</taxon>
        <taxon>Nemouridae</taxon>
        <taxon>Amphinemurinae</taxon>
        <taxon>Sphaeronemoura</taxon>
    </lineage>
</organism>
<sequence length="578" mass="64682">MLQSLSICLISFVVLFILAISLVTIGFYFLMFDQVYFIEWEVLSMNSGNIVMTFLFDWMSLIFMGFVLFISSLVIFYSQEYMAGDLNLNRFILLVLMFVLSMMFLIISPNLISILLGWDGLGLVSYLLVIYYQNVKSYNAGMLTALSNRIGDVALLMAIAWMLNFGSWNYIFYLDCSSSTMEMQIIGSLVLLAAMTKSAQIPFSSWLPAAMAAPTPVSALVHSSTLVTAGIYLLIRFNCLLVGSDLGSFLLLFAGLTMFMAGLGANFEFDLKKIIALSTLSQLGLMMSILAMGFPKLAFFHLLTHALFKALLFMCAGAIIHNMKDSQDIRFMGGLVSHMPLTASCFNLSNLALCGTPFLAGFYSKDLILEIASLSYINVFSFILYFFSTGLTVCYSLRLVYYSMSGDFNAFSLHPLNDEGWVMLRGMMTLSFMAVLGGSLLSWTLFPTPSMICLPLILKTLALSVSVLGGWLGYELAKFSLNYNLQTLRLHFLTSFMGSMWFLPFISTYGVSKQPLELGGLVSKSFDYGWSEYFGAQGIYLTLMKWAKFSQGWQNNDLKTYLISFILWLVILLFMLSL</sequence>
<feature type="transmembrane region" description="Helical" evidence="17">
    <location>
        <begin position="7"/>
        <end position="30"/>
    </location>
</feature>
<dbReference type="PRINTS" id="PR01434">
    <property type="entry name" value="NADHDHGNASE5"/>
</dbReference>
<feature type="transmembrane region" description="Helical" evidence="17">
    <location>
        <begin position="488"/>
        <end position="510"/>
    </location>
</feature>
<name>A0A893DD49_9NEOP</name>
<evidence type="ECO:0000256" key="9">
    <source>
        <dbReference type="ARBA" id="ARBA00022967"/>
    </source>
</evidence>
<evidence type="ECO:0000256" key="6">
    <source>
        <dbReference type="ARBA" id="ARBA00022660"/>
    </source>
</evidence>
<dbReference type="InterPro" id="IPR003945">
    <property type="entry name" value="NU5C-like"/>
</dbReference>
<reference evidence="21" key="1">
    <citation type="journal article" date="2020" name="Mitochondrial DNA Part B Resour">
        <title>The mitochondrial genome analysis of Sphaeronemoura elephas (Plecoptera: Nemouridae) from Jiangxi Province of southeastern China.</title>
        <authorList>
            <person name="Wei X."/>
            <person name="Cao J."/>
            <person name="Kong F."/>
            <person name="Wang Y."/>
        </authorList>
    </citation>
    <scope>NUCLEOTIDE SEQUENCE</scope>
</reference>
<feature type="transmembrane region" description="Helical" evidence="17">
    <location>
        <begin position="88"/>
        <end position="107"/>
    </location>
</feature>
<dbReference type="InterPro" id="IPR010934">
    <property type="entry name" value="NADH_DH_su5_C"/>
</dbReference>
<keyword evidence="6" id="KW-0679">Respiratory chain</keyword>
<evidence type="ECO:0000313" key="21">
    <source>
        <dbReference type="EMBL" id="QRR29774.1"/>
    </source>
</evidence>
<evidence type="ECO:0000256" key="2">
    <source>
        <dbReference type="ARBA" id="ARBA00004448"/>
    </source>
</evidence>
<keyword evidence="11 17" id="KW-1133">Transmembrane helix</keyword>
<comment type="catalytic activity">
    <reaction evidence="16 17">
        <text>a ubiquinone + NADH + 5 H(+)(in) = a ubiquinol + NAD(+) + 4 H(+)(out)</text>
        <dbReference type="Rhea" id="RHEA:29091"/>
        <dbReference type="Rhea" id="RHEA-COMP:9565"/>
        <dbReference type="Rhea" id="RHEA-COMP:9566"/>
        <dbReference type="ChEBI" id="CHEBI:15378"/>
        <dbReference type="ChEBI" id="CHEBI:16389"/>
        <dbReference type="ChEBI" id="CHEBI:17976"/>
        <dbReference type="ChEBI" id="CHEBI:57540"/>
        <dbReference type="ChEBI" id="CHEBI:57945"/>
        <dbReference type="EC" id="7.1.1.2"/>
    </reaction>
</comment>